<gene>
    <name evidence="4" type="primary">DNASE2</name>
    <name evidence="4" type="ORF">T05_8408</name>
</gene>
<dbReference type="AlphaFoldDB" id="A0A0V0SZZ1"/>
<keyword evidence="2" id="KW-0378">Hydrolase</keyword>
<dbReference type="PANTHER" id="PTHR10858:SF23">
    <property type="entry name" value="DEOXYRIBONUCLEASE II"/>
    <property type="match status" value="1"/>
</dbReference>
<evidence type="ECO:0000256" key="1">
    <source>
        <dbReference type="ARBA" id="ARBA00007527"/>
    </source>
</evidence>
<feature type="signal peptide" evidence="3">
    <location>
        <begin position="1"/>
        <end position="28"/>
    </location>
</feature>
<evidence type="ECO:0000256" key="2">
    <source>
        <dbReference type="ARBA" id="ARBA00022801"/>
    </source>
</evidence>
<organism evidence="4 5">
    <name type="scientific">Trichinella murrelli</name>
    <dbReference type="NCBI Taxonomy" id="144512"/>
    <lineage>
        <taxon>Eukaryota</taxon>
        <taxon>Metazoa</taxon>
        <taxon>Ecdysozoa</taxon>
        <taxon>Nematoda</taxon>
        <taxon>Enoplea</taxon>
        <taxon>Dorylaimia</taxon>
        <taxon>Trichinellida</taxon>
        <taxon>Trichinellidae</taxon>
        <taxon>Trichinella</taxon>
    </lineage>
</organism>
<dbReference type="GO" id="GO:0006309">
    <property type="term" value="P:apoptotic DNA fragmentation"/>
    <property type="evidence" value="ECO:0007669"/>
    <property type="project" value="TreeGrafter"/>
</dbReference>
<dbReference type="Proteomes" id="UP000055048">
    <property type="component" value="Unassembled WGS sequence"/>
</dbReference>
<comment type="similarity">
    <text evidence="1">Belongs to the DNase II family.</text>
</comment>
<name>A0A0V0SZZ1_9BILA</name>
<evidence type="ECO:0000313" key="5">
    <source>
        <dbReference type="Proteomes" id="UP000055048"/>
    </source>
</evidence>
<protein>
    <submittedName>
        <fullName evidence="4">Deoxyribonuclease-2-alpha</fullName>
    </submittedName>
</protein>
<dbReference type="OrthoDB" id="10261598at2759"/>
<keyword evidence="5" id="KW-1185">Reference proteome</keyword>
<dbReference type="GO" id="GO:0004531">
    <property type="term" value="F:deoxyribonuclease II activity"/>
    <property type="evidence" value="ECO:0007669"/>
    <property type="project" value="InterPro"/>
</dbReference>
<comment type="caution">
    <text evidence="4">The sequence shown here is derived from an EMBL/GenBank/DDBJ whole genome shotgun (WGS) entry which is preliminary data.</text>
</comment>
<keyword evidence="3" id="KW-0732">Signal</keyword>
<dbReference type="Pfam" id="PF03265">
    <property type="entry name" value="DNase_II"/>
    <property type="match status" value="1"/>
</dbReference>
<evidence type="ECO:0000256" key="3">
    <source>
        <dbReference type="SAM" id="SignalP"/>
    </source>
</evidence>
<proteinExistence type="inferred from homology"/>
<dbReference type="PANTHER" id="PTHR10858">
    <property type="entry name" value="DEOXYRIBONUCLEASE II"/>
    <property type="match status" value="1"/>
</dbReference>
<reference evidence="4 5" key="1">
    <citation type="submission" date="2015-01" db="EMBL/GenBank/DDBJ databases">
        <title>Evolution of Trichinella species and genotypes.</title>
        <authorList>
            <person name="Korhonen P.K."/>
            <person name="Edoardo P."/>
            <person name="Giuseppe L.R."/>
            <person name="Gasser R.B."/>
        </authorList>
    </citation>
    <scope>NUCLEOTIDE SEQUENCE [LARGE SCALE GENOMIC DNA]</scope>
    <source>
        <strain evidence="4">ISS417</strain>
    </source>
</reference>
<feature type="chain" id="PRO_5006869080" evidence="3">
    <location>
        <begin position="29"/>
        <end position="152"/>
    </location>
</feature>
<dbReference type="EMBL" id="JYDJ01001243">
    <property type="protein sequence ID" value="KRX32372.1"/>
    <property type="molecule type" value="Genomic_DNA"/>
</dbReference>
<feature type="non-terminal residue" evidence="4">
    <location>
        <position position="152"/>
    </location>
</feature>
<accession>A0A0V0SZZ1</accession>
<evidence type="ECO:0000313" key="4">
    <source>
        <dbReference type="EMBL" id="KRX32372.1"/>
    </source>
</evidence>
<dbReference type="InterPro" id="IPR004947">
    <property type="entry name" value="DNase_II"/>
</dbReference>
<sequence>MTIYKRQEKMKKYIQLLVHFLLMLLSQSQNPKCRANNGVGEEDWAILYKAPGQTRGKIIVSNSAGAWATGNADLTQQGGQSFGGTLEHVIGDHAQIKFLAYNNVPPRMPNVKTKSNSKGVIIVQTTPGTDAASWIVHTVPGFPAAKTGYSWP</sequence>